<dbReference type="GO" id="GO:0005829">
    <property type="term" value="C:cytosol"/>
    <property type="evidence" value="ECO:0007669"/>
    <property type="project" value="TreeGrafter"/>
</dbReference>
<keyword evidence="3 8" id="KW-0547">Nucleotide-binding</keyword>
<dbReference type="GO" id="GO:0015949">
    <property type="term" value="P:nucleobase-containing small molecule interconversion"/>
    <property type="evidence" value="ECO:0007669"/>
    <property type="project" value="TreeGrafter"/>
</dbReference>
<dbReference type="PANTHER" id="PTHR21299:SF2">
    <property type="entry name" value="CYTIDYLATE KINASE"/>
    <property type="match status" value="1"/>
</dbReference>
<keyword evidence="4 8" id="KW-0418">Kinase</keyword>
<dbReference type="Pfam" id="PF02224">
    <property type="entry name" value="Cytidylate_kin"/>
    <property type="match status" value="1"/>
</dbReference>
<comment type="catalytic activity">
    <reaction evidence="7 8">
        <text>CMP + ATP = CDP + ADP</text>
        <dbReference type="Rhea" id="RHEA:11600"/>
        <dbReference type="ChEBI" id="CHEBI:30616"/>
        <dbReference type="ChEBI" id="CHEBI:58069"/>
        <dbReference type="ChEBI" id="CHEBI:60377"/>
        <dbReference type="ChEBI" id="CHEBI:456216"/>
        <dbReference type="EC" id="2.7.4.25"/>
    </reaction>
</comment>
<evidence type="ECO:0000256" key="4">
    <source>
        <dbReference type="ARBA" id="ARBA00022777"/>
    </source>
</evidence>
<evidence type="ECO:0000256" key="5">
    <source>
        <dbReference type="ARBA" id="ARBA00022840"/>
    </source>
</evidence>
<evidence type="ECO:0000256" key="2">
    <source>
        <dbReference type="ARBA" id="ARBA00022679"/>
    </source>
</evidence>
<dbReference type="GO" id="GO:0036431">
    <property type="term" value="F:dCMP kinase activity"/>
    <property type="evidence" value="ECO:0007669"/>
    <property type="project" value="InterPro"/>
</dbReference>
<name>A0A6L5GQY5_9FIRM</name>
<comment type="catalytic activity">
    <reaction evidence="6 8">
        <text>dCMP + ATP = dCDP + ADP</text>
        <dbReference type="Rhea" id="RHEA:25094"/>
        <dbReference type="ChEBI" id="CHEBI:30616"/>
        <dbReference type="ChEBI" id="CHEBI:57566"/>
        <dbReference type="ChEBI" id="CHEBI:58593"/>
        <dbReference type="ChEBI" id="CHEBI:456216"/>
        <dbReference type="EC" id="2.7.4.25"/>
    </reaction>
</comment>
<organism evidence="10 11">
    <name type="scientific">Candidatus Pseudoramibacter fermentans</name>
    <dbReference type="NCBI Taxonomy" id="2594427"/>
    <lineage>
        <taxon>Bacteria</taxon>
        <taxon>Bacillati</taxon>
        <taxon>Bacillota</taxon>
        <taxon>Clostridia</taxon>
        <taxon>Eubacteriales</taxon>
        <taxon>Eubacteriaceae</taxon>
        <taxon>Pseudoramibacter</taxon>
    </lineage>
</organism>
<dbReference type="InterPro" id="IPR011994">
    <property type="entry name" value="Cytidylate_kinase_dom"/>
</dbReference>
<dbReference type="Gene3D" id="3.40.50.300">
    <property type="entry name" value="P-loop containing nucleotide triphosphate hydrolases"/>
    <property type="match status" value="1"/>
</dbReference>
<dbReference type="NCBIfam" id="TIGR00017">
    <property type="entry name" value="cmk"/>
    <property type="match status" value="1"/>
</dbReference>
<dbReference type="EMBL" id="VOGB01000004">
    <property type="protein sequence ID" value="MQM72634.1"/>
    <property type="molecule type" value="Genomic_DNA"/>
</dbReference>
<evidence type="ECO:0000256" key="8">
    <source>
        <dbReference type="HAMAP-Rule" id="MF_00238"/>
    </source>
</evidence>
<evidence type="ECO:0000313" key="11">
    <source>
        <dbReference type="Proteomes" id="UP000473648"/>
    </source>
</evidence>
<reference evidence="10" key="1">
    <citation type="journal article" date="2020" name="Appl. Environ. Microbiol.">
        <title>Medium-Chain Fatty Acid Synthesis by 'Candidatus Weimeria bifida' gen. nov., sp. nov., and 'Candidatus Pseudoramibacter fermentans' sp. nov.</title>
        <authorList>
            <person name="Scarborough M.J."/>
            <person name="Myers K.S."/>
            <person name="Donohue T.J."/>
            <person name="Noguera D.R."/>
        </authorList>
    </citation>
    <scope>NUCLEOTIDE SEQUENCE</scope>
    <source>
        <strain evidence="10">EUB1.1</strain>
    </source>
</reference>
<comment type="similarity">
    <text evidence="1 8">Belongs to the cytidylate kinase family. Type 1 subfamily.</text>
</comment>
<evidence type="ECO:0000256" key="7">
    <source>
        <dbReference type="ARBA" id="ARBA00048478"/>
    </source>
</evidence>
<accession>A0A6L5GQY5</accession>
<comment type="caution">
    <text evidence="10">The sequence shown here is derived from an EMBL/GenBank/DDBJ whole genome shotgun (WGS) entry which is preliminary data.</text>
</comment>
<feature type="binding site" evidence="8">
    <location>
        <begin position="7"/>
        <end position="15"/>
    </location>
    <ligand>
        <name>ATP</name>
        <dbReference type="ChEBI" id="CHEBI:30616"/>
    </ligand>
</feature>
<evidence type="ECO:0000313" key="10">
    <source>
        <dbReference type="EMBL" id="MQM72634.1"/>
    </source>
</evidence>
<gene>
    <name evidence="8" type="primary">cmk</name>
    <name evidence="10" type="ORF">FRC53_04265</name>
</gene>
<dbReference type="AlphaFoldDB" id="A0A6L5GQY5"/>
<evidence type="ECO:0000259" key="9">
    <source>
        <dbReference type="Pfam" id="PF02224"/>
    </source>
</evidence>
<comment type="subcellular location">
    <subcellularLocation>
        <location evidence="8">Cytoplasm</location>
    </subcellularLocation>
</comment>
<dbReference type="InterPro" id="IPR027417">
    <property type="entry name" value="P-loop_NTPase"/>
</dbReference>
<sequence>MQIAMDGPAGAGKSTIAKQIAKALHITYLDTGAMYRAITKGVIDHKIDFADQEAIARYAEGAVIAFKGQRVFLDGEEVTEAIRTPEVSQHTSDVAPIPAVRKVLVQQQRRIAEGTDVIMDGRDIGSAVLPNADYKFYLDAAVSERAKRRYAELKEKGGLDGKTLEDIEADIAKRDYNDSHRAADPLVCCDDAVRIDTTHMTIPEVVACVIDHVKAGKAK</sequence>
<dbReference type="CDD" id="cd02020">
    <property type="entry name" value="CMPK"/>
    <property type="match status" value="1"/>
</dbReference>
<evidence type="ECO:0000256" key="3">
    <source>
        <dbReference type="ARBA" id="ARBA00022741"/>
    </source>
</evidence>
<feature type="domain" description="Cytidylate kinase" evidence="9">
    <location>
        <begin position="3"/>
        <end position="214"/>
    </location>
</feature>
<keyword evidence="11" id="KW-1185">Reference proteome</keyword>
<dbReference type="GO" id="GO:0005524">
    <property type="term" value="F:ATP binding"/>
    <property type="evidence" value="ECO:0007669"/>
    <property type="project" value="UniProtKB-UniRule"/>
</dbReference>
<dbReference type="InterPro" id="IPR003136">
    <property type="entry name" value="Cytidylate_kin"/>
</dbReference>
<keyword evidence="2 8" id="KW-0808">Transferase</keyword>
<dbReference type="HAMAP" id="MF_00238">
    <property type="entry name" value="Cytidyl_kinase_type1"/>
    <property type="match status" value="1"/>
</dbReference>
<evidence type="ECO:0000256" key="6">
    <source>
        <dbReference type="ARBA" id="ARBA00047615"/>
    </source>
</evidence>
<evidence type="ECO:0000256" key="1">
    <source>
        <dbReference type="ARBA" id="ARBA00009427"/>
    </source>
</evidence>
<dbReference type="GO" id="GO:0006220">
    <property type="term" value="P:pyrimidine nucleotide metabolic process"/>
    <property type="evidence" value="ECO:0007669"/>
    <property type="project" value="UniProtKB-UniRule"/>
</dbReference>
<dbReference type="EC" id="2.7.4.25" evidence="8"/>
<keyword evidence="8" id="KW-0963">Cytoplasm</keyword>
<dbReference type="SUPFAM" id="SSF52540">
    <property type="entry name" value="P-loop containing nucleoside triphosphate hydrolases"/>
    <property type="match status" value="1"/>
</dbReference>
<protein>
    <recommendedName>
        <fullName evidence="8">Cytidylate kinase</fullName>
        <shortName evidence="8">CK</shortName>
        <ecNumber evidence="8">2.7.4.25</ecNumber>
    </recommendedName>
    <alternativeName>
        <fullName evidence="8">Cytidine monophosphate kinase</fullName>
        <shortName evidence="8">CMP kinase</shortName>
    </alternativeName>
</protein>
<dbReference type="PANTHER" id="PTHR21299">
    <property type="entry name" value="CYTIDYLATE KINASE/PANTOATE-BETA-ALANINE LIGASE"/>
    <property type="match status" value="1"/>
</dbReference>
<proteinExistence type="inferred from homology"/>
<dbReference type="Proteomes" id="UP000473648">
    <property type="component" value="Unassembled WGS sequence"/>
</dbReference>
<keyword evidence="5 8" id="KW-0067">ATP-binding</keyword>